<keyword evidence="2" id="KW-0812">Transmembrane</keyword>
<accession>A0ABM0GNV7</accession>
<comment type="similarity">
    <text evidence="1">Belongs to the patched family.</text>
</comment>
<feature type="transmembrane region" description="Helical" evidence="2">
    <location>
        <begin position="398"/>
        <end position="420"/>
    </location>
</feature>
<feature type="transmembrane region" description="Helical" evidence="2">
    <location>
        <begin position="484"/>
        <end position="508"/>
    </location>
</feature>
<dbReference type="Proteomes" id="UP000694865">
    <property type="component" value="Unplaced"/>
</dbReference>
<reference evidence="5" key="1">
    <citation type="submission" date="2025-08" db="UniProtKB">
        <authorList>
            <consortium name="RefSeq"/>
        </authorList>
    </citation>
    <scope>IDENTIFICATION</scope>
    <source>
        <tissue evidence="5">Testes</tissue>
    </source>
</reference>
<feature type="transmembrane region" description="Helical" evidence="2">
    <location>
        <begin position="323"/>
        <end position="344"/>
    </location>
</feature>
<proteinExistence type="inferred from homology"/>
<dbReference type="InterPro" id="IPR000731">
    <property type="entry name" value="SSD"/>
</dbReference>
<dbReference type="PROSITE" id="PS50156">
    <property type="entry name" value="SSD"/>
    <property type="match status" value="1"/>
</dbReference>
<evidence type="ECO:0000313" key="4">
    <source>
        <dbReference type="Proteomes" id="UP000694865"/>
    </source>
</evidence>
<evidence type="ECO:0000256" key="2">
    <source>
        <dbReference type="SAM" id="Phobius"/>
    </source>
</evidence>
<feature type="transmembrane region" description="Helical" evidence="2">
    <location>
        <begin position="784"/>
        <end position="807"/>
    </location>
</feature>
<feature type="transmembrane region" description="Helical" evidence="2">
    <location>
        <begin position="365"/>
        <end position="386"/>
    </location>
</feature>
<dbReference type="RefSeq" id="XP_002734100.1">
    <property type="nucleotide sequence ID" value="XM_002734054.1"/>
</dbReference>
<feature type="domain" description="SSD" evidence="3">
    <location>
        <begin position="263"/>
        <end position="420"/>
    </location>
</feature>
<feature type="transmembrane region" description="Helical" evidence="2">
    <location>
        <begin position="813"/>
        <end position="836"/>
    </location>
</feature>
<dbReference type="PANTHER" id="PTHR10796:SF92">
    <property type="entry name" value="PATCHED-RELATED, ISOFORM A"/>
    <property type="match status" value="1"/>
</dbReference>
<organism evidence="4 5">
    <name type="scientific">Saccoglossus kowalevskii</name>
    <name type="common">Acorn worm</name>
    <dbReference type="NCBI Taxonomy" id="10224"/>
    <lineage>
        <taxon>Eukaryota</taxon>
        <taxon>Metazoa</taxon>
        <taxon>Hemichordata</taxon>
        <taxon>Enteropneusta</taxon>
        <taxon>Harrimaniidae</taxon>
        <taxon>Saccoglossus</taxon>
    </lineage>
</organism>
<dbReference type="GeneID" id="100372915"/>
<dbReference type="Pfam" id="PF12349">
    <property type="entry name" value="Sterol-sensing"/>
    <property type="match status" value="1"/>
</dbReference>
<keyword evidence="2" id="KW-1133">Transmembrane helix</keyword>
<keyword evidence="2" id="KW-0472">Membrane</keyword>
<feature type="non-terminal residue" evidence="5">
    <location>
        <position position="851"/>
    </location>
</feature>
<protein>
    <submittedName>
        <fullName evidence="5">Patched domain-containing protein 3-like</fullName>
    </submittedName>
</protein>
<evidence type="ECO:0000313" key="5">
    <source>
        <dbReference type="RefSeq" id="XP_002734100.1"/>
    </source>
</evidence>
<feature type="transmembrane region" description="Helical" evidence="2">
    <location>
        <begin position="21"/>
        <end position="46"/>
    </location>
</feature>
<feature type="transmembrane region" description="Helical" evidence="2">
    <location>
        <begin position="744"/>
        <end position="763"/>
    </location>
</feature>
<keyword evidence="4" id="KW-1185">Reference proteome</keyword>
<evidence type="ECO:0000259" key="3">
    <source>
        <dbReference type="PROSITE" id="PS50156"/>
    </source>
</evidence>
<dbReference type="PANTHER" id="PTHR10796">
    <property type="entry name" value="PATCHED-RELATED"/>
    <property type="match status" value="1"/>
</dbReference>
<dbReference type="SUPFAM" id="SSF82866">
    <property type="entry name" value="Multidrug efflux transporter AcrB transmembrane domain"/>
    <property type="match status" value="2"/>
</dbReference>
<feature type="transmembrane region" description="Helical" evidence="2">
    <location>
        <begin position="294"/>
        <end position="317"/>
    </location>
</feature>
<dbReference type="InterPro" id="IPR053958">
    <property type="entry name" value="HMGCR/SNAP/NPC1-like_SSD"/>
</dbReference>
<name>A0ABM0GNV7_SACKO</name>
<evidence type="ECO:0000256" key="1">
    <source>
        <dbReference type="ARBA" id="ARBA00005585"/>
    </source>
</evidence>
<dbReference type="InterPro" id="IPR051697">
    <property type="entry name" value="Patched_domain-protein"/>
</dbReference>
<feature type="transmembrane region" description="Helical" evidence="2">
    <location>
        <begin position="712"/>
        <end position="732"/>
    </location>
</feature>
<dbReference type="Gene3D" id="1.20.1640.10">
    <property type="entry name" value="Multidrug efflux transporter AcrB transmembrane domain"/>
    <property type="match status" value="2"/>
</dbReference>
<feature type="transmembrane region" description="Helical" evidence="2">
    <location>
        <begin position="264"/>
        <end position="282"/>
    </location>
</feature>
<feature type="transmembrane region" description="Helical" evidence="2">
    <location>
        <begin position="687"/>
        <end position="705"/>
    </location>
</feature>
<gene>
    <name evidence="5" type="primary">LOC100372915</name>
</gene>
<sequence>MAVYDILESYMSRLFGKYGAFLSKHALIIMSIAIIASGVLGIGLIFQEEETNIEYLYTPENSQASKDREKVLKLFADMSASNFYSHQQATLGVYGENIMVGLMNGDNVLTEAILTEQNELDVNISMISVTVDQQEYGFLDVCSKRSGSCVVDGIQRFINNNEFNGFLSTPILYPTETDNDGNAVYIPDIMGGVTVTDTSHISSAESLRTRYHLRTDGKFHDISLKWERKFLANMKKWQGEKALTSYSTSESLNTELDENTDGDILEFSITFTIMITYASLVCSTGNCVSTRSFLSNFGVIAAALAILASFGFCGFVGVKMVNIVGVMPFLIVAIGIDDMFLLLAGWLETKPSEDVAEKMSHTFSIAAVSVTLTSLTDIIAFALGTINPFPSVRNFCIYTGFAIFWCYLMQLTVFGGALVFHTRRVKASRHAITCQPVATLDEMEKQGRGKAYICMCIGKQEEDPDHEKETVCERVPKKYLPKMILNPVAKTLILIIFAAYLGVAIWGATQLHQGLLLNNLVSPTSYLHDYLRLSEKHYTNDGPMVMAVMEEPLEYWETNIQNDIDALLNVMTDNEYIRNSYRVSWLDSFSQHHGGSLPTDQTTFVDSLQNSFLPLNPRFQGDLNISDGNILASRFYVRSLGFSDTYLEGQMMLQVREIADESHLPVFAYCGAFIYYEQYVQVMPSTLMTLGISMAVMFVVCLIFVPHPLCSVYITVTTAMILTGLLGYMHFWGLSLSSITMMHVIMSVGFCVDYSAHICHAFMKADGFTKNERVAVALSRVGVPILNAGFSSFLGIICLAFSNSYIFLSFFRVMFLIIVFGMGHALFFLPVILSLIGPSKAKPIPKSKIDL</sequence>